<organism evidence="1 2">
    <name type="scientific">Hoyosella rhizosphaerae</name>
    <dbReference type="NCBI Taxonomy" id="1755582"/>
    <lineage>
        <taxon>Bacteria</taxon>
        <taxon>Bacillati</taxon>
        <taxon>Actinomycetota</taxon>
        <taxon>Actinomycetes</taxon>
        <taxon>Mycobacteriales</taxon>
        <taxon>Hoyosellaceae</taxon>
        <taxon>Hoyosella</taxon>
    </lineage>
</organism>
<reference evidence="1" key="1">
    <citation type="journal article" date="2014" name="Int. J. Syst. Evol. Microbiol.">
        <title>Complete genome sequence of Corynebacterium casei LMG S-19264T (=DSM 44701T), isolated from a smear-ripened cheese.</title>
        <authorList>
            <consortium name="US DOE Joint Genome Institute (JGI-PGF)"/>
            <person name="Walter F."/>
            <person name="Albersmeier A."/>
            <person name="Kalinowski J."/>
            <person name="Ruckert C."/>
        </authorList>
    </citation>
    <scope>NUCLEOTIDE SEQUENCE</scope>
    <source>
        <strain evidence="1">CGMCC 1.15478</strain>
    </source>
</reference>
<dbReference type="EMBL" id="BMJH01000001">
    <property type="protein sequence ID" value="GGC64471.1"/>
    <property type="molecule type" value="Genomic_DNA"/>
</dbReference>
<evidence type="ECO:0000313" key="1">
    <source>
        <dbReference type="EMBL" id="GGC64471.1"/>
    </source>
</evidence>
<accession>A0A916U999</accession>
<comment type="caution">
    <text evidence="1">The sequence shown here is derived from an EMBL/GenBank/DDBJ whole genome shotgun (WGS) entry which is preliminary data.</text>
</comment>
<protein>
    <submittedName>
        <fullName evidence="1">Uncharacterized protein</fullName>
    </submittedName>
</protein>
<dbReference type="Proteomes" id="UP000641514">
    <property type="component" value="Unassembled WGS sequence"/>
</dbReference>
<evidence type="ECO:0000313" key="2">
    <source>
        <dbReference type="Proteomes" id="UP000641514"/>
    </source>
</evidence>
<dbReference type="Gene3D" id="3.40.50.720">
    <property type="entry name" value="NAD(P)-binding Rossmann-like Domain"/>
    <property type="match status" value="1"/>
</dbReference>
<keyword evidence="2" id="KW-1185">Reference proteome</keyword>
<proteinExistence type="predicted"/>
<dbReference type="RefSeq" id="WP_188672495.1">
    <property type="nucleotide sequence ID" value="NZ_BMJH01000001.1"/>
</dbReference>
<dbReference type="AlphaFoldDB" id="A0A916U999"/>
<reference evidence="1" key="2">
    <citation type="submission" date="2020-09" db="EMBL/GenBank/DDBJ databases">
        <authorList>
            <person name="Sun Q."/>
            <person name="Zhou Y."/>
        </authorList>
    </citation>
    <scope>NUCLEOTIDE SEQUENCE</scope>
    <source>
        <strain evidence="1">CGMCC 1.15478</strain>
    </source>
</reference>
<sequence>MRRRQPGTFDRRELVRQIGTALGRDIPFIEVSREEAIEQLTPAMGDQAEWYVDIDAEMVESPQQANRIVEELTGRPATTFAEWALRNAHRFT</sequence>
<name>A0A916U999_9ACTN</name>
<gene>
    <name evidence="1" type="ORF">GCM10011410_16250</name>
</gene>